<dbReference type="GO" id="GO:0008270">
    <property type="term" value="F:zinc ion binding"/>
    <property type="evidence" value="ECO:0007669"/>
    <property type="project" value="InterPro"/>
</dbReference>
<gene>
    <name evidence="2" type="ORF">IV02_30630</name>
</gene>
<dbReference type="Gene3D" id="1.10.3130.20">
    <property type="entry name" value="Phycobilisome linker domain"/>
    <property type="match status" value="1"/>
</dbReference>
<evidence type="ECO:0000313" key="3">
    <source>
        <dbReference type="Proteomes" id="UP000028643"/>
    </source>
</evidence>
<sequence length="408" mass="42952">MATGDIRIDSLLALPRASLARNLPIGKAVEITYSFSGYSVAQASAISSMLAEISTQIGVSFRQVEQGALIGYGFKTDGPTLADGSPSTGSMEIKADGSGAMVWLNPTVTAMQKLDSGYGRQVALHETAHALGLKHPGEYSSYDTGPYLPIASATANHTIMAYNGGSTEHLGDYDLLALQYLYGPPISAEPPKVAVDVLSTYTTGSYFNDTIRLDVNTFAAPARADGLAGTDVLVINVASSNVTLKSGLKEFTYTKPDGGLSVIALDNIERVTFTDKTLALDVGGIAGQAFRLYKAAFDRAPDKAGLGYWINQMDKGSSLGTVAAGFVSSNEFIALNGASPSSTNLTTSLYQHVLGRGPDPVGLSYWVSKLDDSLMNRADVLMGFSESNENHIATSGQIQNGIEYAPVS</sequence>
<dbReference type="SMART" id="SM00235">
    <property type="entry name" value="ZnMc"/>
    <property type="match status" value="1"/>
</dbReference>
<dbReference type="Pfam" id="PF13946">
    <property type="entry name" value="DUF4214"/>
    <property type="match status" value="1"/>
</dbReference>
<evidence type="ECO:0000313" key="2">
    <source>
        <dbReference type="EMBL" id="KFE43821.1"/>
    </source>
</evidence>
<reference evidence="2 3" key="1">
    <citation type="submission" date="2014-07" db="EMBL/GenBank/DDBJ databases">
        <title>Draft Genome Sequences of Environmental Pseudomonas syringae strains.</title>
        <authorList>
            <person name="Baltrus D.A."/>
            <person name="Berge O."/>
            <person name="Morris C."/>
        </authorList>
    </citation>
    <scope>NUCLEOTIDE SEQUENCE [LARGE SCALE GENOMIC DNA]</scope>
    <source>
        <strain evidence="2 3">CEB003</strain>
    </source>
</reference>
<protein>
    <recommendedName>
        <fullName evidence="1">Peptidase metallopeptidase domain-containing protein</fullName>
    </recommendedName>
</protein>
<accession>A0A085UKV8</accession>
<dbReference type="PATRIC" id="fig|317.174.peg.6243"/>
<name>A0A085UKV8_PSESX</name>
<dbReference type="SUPFAM" id="SSF55486">
    <property type="entry name" value="Metalloproteases ('zincins'), catalytic domain"/>
    <property type="match status" value="1"/>
</dbReference>
<dbReference type="InterPro" id="IPR025282">
    <property type="entry name" value="DUF4214"/>
</dbReference>
<organism evidence="2 3">
    <name type="scientific">Pseudomonas syringae</name>
    <dbReference type="NCBI Taxonomy" id="317"/>
    <lineage>
        <taxon>Bacteria</taxon>
        <taxon>Pseudomonadati</taxon>
        <taxon>Pseudomonadota</taxon>
        <taxon>Gammaproteobacteria</taxon>
        <taxon>Pseudomonadales</taxon>
        <taxon>Pseudomonadaceae</taxon>
        <taxon>Pseudomonas</taxon>
    </lineage>
</organism>
<dbReference type="InterPro" id="IPR024079">
    <property type="entry name" value="MetalloPept_cat_dom_sf"/>
</dbReference>
<dbReference type="EMBL" id="JPQT01000183">
    <property type="protein sequence ID" value="KFE43821.1"/>
    <property type="molecule type" value="Genomic_DNA"/>
</dbReference>
<dbReference type="InterPro" id="IPR038255">
    <property type="entry name" value="PBS_linker_sf"/>
</dbReference>
<dbReference type="Gene3D" id="3.40.390.10">
    <property type="entry name" value="Collagenase (Catalytic Domain)"/>
    <property type="match status" value="1"/>
</dbReference>
<proteinExistence type="predicted"/>
<dbReference type="GO" id="GO:0006508">
    <property type="term" value="P:proteolysis"/>
    <property type="evidence" value="ECO:0007669"/>
    <property type="project" value="InterPro"/>
</dbReference>
<dbReference type="Proteomes" id="UP000028643">
    <property type="component" value="Unassembled WGS sequence"/>
</dbReference>
<comment type="caution">
    <text evidence="2">The sequence shown here is derived from an EMBL/GenBank/DDBJ whole genome shotgun (WGS) entry which is preliminary data.</text>
</comment>
<dbReference type="AlphaFoldDB" id="A0A085UKV8"/>
<feature type="domain" description="Peptidase metallopeptidase" evidence="1">
    <location>
        <begin position="20"/>
        <end position="184"/>
    </location>
</feature>
<dbReference type="InterPro" id="IPR006026">
    <property type="entry name" value="Peptidase_Metallo"/>
</dbReference>
<dbReference type="RefSeq" id="WP_047579812.1">
    <property type="nucleotide sequence ID" value="NZ_JPQT01000183.1"/>
</dbReference>
<dbReference type="GO" id="GO:0008237">
    <property type="term" value="F:metallopeptidase activity"/>
    <property type="evidence" value="ECO:0007669"/>
    <property type="project" value="InterPro"/>
</dbReference>
<evidence type="ECO:0000259" key="1">
    <source>
        <dbReference type="SMART" id="SM00235"/>
    </source>
</evidence>